<proteinExistence type="predicted"/>
<dbReference type="PANTHER" id="PTHR38248">
    <property type="entry name" value="FUNK1 6"/>
    <property type="match status" value="1"/>
</dbReference>
<feature type="region of interest" description="Disordered" evidence="1">
    <location>
        <begin position="736"/>
        <end position="785"/>
    </location>
</feature>
<evidence type="ECO:0000256" key="1">
    <source>
        <dbReference type="SAM" id="MobiDB-lite"/>
    </source>
</evidence>
<dbReference type="InterPro" id="IPR040976">
    <property type="entry name" value="Pkinase_fungal"/>
</dbReference>
<accession>A0AAW0G4W1</accession>
<feature type="domain" description="Fungal-type protein kinase" evidence="2">
    <location>
        <begin position="394"/>
        <end position="584"/>
    </location>
</feature>
<dbReference type="EMBL" id="JASBNA010000011">
    <property type="protein sequence ID" value="KAK7688371.1"/>
    <property type="molecule type" value="Genomic_DNA"/>
</dbReference>
<keyword evidence="4" id="KW-1185">Reference proteome</keyword>
<evidence type="ECO:0000313" key="3">
    <source>
        <dbReference type="EMBL" id="KAK7688371.1"/>
    </source>
</evidence>
<dbReference type="Proteomes" id="UP001385951">
    <property type="component" value="Unassembled WGS sequence"/>
</dbReference>
<reference evidence="3 4" key="1">
    <citation type="submission" date="2022-09" db="EMBL/GenBank/DDBJ databases">
        <authorList>
            <person name="Palmer J.M."/>
        </authorList>
    </citation>
    <scope>NUCLEOTIDE SEQUENCE [LARGE SCALE GENOMIC DNA]</scope>
    <source>
        <strain evidence="3 4">DSM 7382</strain>
    </source>
</reference>
<evidence type="ECO:0000259" key="2">
    <source>
        <dbReference type="Pfam" id="PF17667"/>
    </source>
</evidence>
<comment type="caution">
    <text evidence="3">The sequence shown here is derived from an EMBL/GenBank/DDBJ whole genome shotgun (WGS) entry which is preliminary data.</text>
</comment>
<feature type="compositionally biased region" description="Basic and acidic residues" evidence="1">
    <location>
        <begin position="766"/>
        <end position="785"/>
    </location>
</feature>
<feature type="compositionally biased region" description="Polar residues" evidence="1">
    <location>
        <begin position="749"/>
        <end position="764"/>
    </location>
</feature>
<name>A0AAW0G4W1_9APHY</name>
<dbReference type="PANTHER" id="PTHR38248:SF2">
    <property type="entry name" value="FUNK1 11"/>
    <property type="match status" value="1"/>
</dbReference>
<sequence>MAPTHMSSLRISLYISIDPLPQFLPLSLSHHLVMTTQKSNKLISAIKKTTSSYYANSRIQPSSMEIHRGVAKDNFGCSIGPMPVQDFLDRFMPTTRKSELKVAPDFFESIPTDGNEKERYQPFVDIVTKSGEFPGLEFAITSNSKDPKAKHSLFPDLVTYSDQAKRDALLLWALVEFFIEWKVDLTSDGYDRGSDKNDILDLNSNAAMKSRGQMYSYAAQIMDNQFRLFVFAIAVYGDCARFFRFDPSSIVVTDVFNYREDPTPLVDFIKWYCGLSPAQRGYDTTVTPANKAEQRLFRARVKAYDVRVRNKKLRKHPGVHDHGEIFKVQVNDMDGKIHYYLVTKPTSAPANLSPCGKLTRGFIATPAEKTSVALDSNKEEDGMEQSDGDKGKLFWLKDYWRSASCVSELAMYHLLKNNRVPNLPHIRHAGDVKDGTCFQETTNDTLLSEKTAESWRRPTNITRHLIHLRIILELLIPLEEVENAKDLLLVGRDVMETFKITNVCHRDLCKTNIMMTEARSDSDSVGPWGILSDWDCSKIIGRTTLEYNVYTTSWQFTSIALLANPTKPHDVCDDLESLLWVLLCVALERFEHTGSTSDQIFDEISEQADETLGRVDYGGNSKTKWLSSSRMSFKCKPLASFFQKYRAFHKEYQACLALVLESEAGRQKFERYQKDILNNICRLTSYFDDILDDLAVDWSDQESHKNQVSQERLNKKQRHIDKVQARVIQRGNWLGGGQYRAKKSDSETTTRPVLNSGTSQTKSSLTKKDNQAKKGDRHLDIVGSKDVDADTKLAAIMEEADGTSDKKTQDIGASRR</sequence>
<organism evidence="3 4">
    <name type="scientific">Cerrena zonata</name>
    <dbReference type="NCBI Taxonomy" id="2478898"/>
    <lineage>
        <taxon>Eukaryota</taxon>
        <taxon>Fungi</taxon>
        <taxon>Dikarya</taxon>
        <taxon>Basidiomycota</taxon>
        <taxon>Agaricomycotina</taxon>
        <taxon>Agaricomycetes</taxon>
        <taxon>Polyporales</taxon>
        <taxon>Cerrenaceae</taxon>
        <taxon>Cerrena</taxon>
    </lineage>
</organism>
<evidence type="ECO:0000313" key="4">
    <source>
        <dbReference type="Proteomes" id="UP001385951"/>
    </source>
</evidence>
<dbReference type="SUPFAM" id="SSF56112">
    <property type="entry name" value="Protein kinase-like (PK-like)"/>
    <property type="match status" value="1"/>
</dbReference>
<protein>
    <recommendedName>
        <fullName evidence="2">Fungal-type protein kinase domain-containing protein</fullName>
    </recommendedName>
</protein>
<dbReference type="InterPro" id="IPR011009">
    <property type="entry name" value="Kinase-like_dom_sf"/>
</dbReference>
<feature type="region of interest" description="Disordered" evidence="1">
    <location>
        <begin position="797"/>
        <end position="816"/>
    </location>
</feature>
<dbReference type="Pfam" id="PF17667">
    <property type="entry name" value="Pkinase_fungal"/>
    <property type="match status" value="2"/>
</dbReference>
<dbReference type="AlphaFoldDB" id="A0AAW0G4W1"/>
<feature type="domain" description="Fungal-type protein kinase" evidence="2">
    <location>
        <begin position="208"/>
        <end position="294"/>
    </location>
</feature>
<gene>
    <name evidence="3" type="ORF">QCA50_008744</name>
</gene>